<feature type="transmembrane region" description="Helical" evidence="12">
    <location>
        <begin position="12"/>
        <end position="35"/>
    </location>
</feature>
<evidence type="ECO:0000256" key="3">
    <source>
        <dbReference type="ARBA" id="ARBA00008741"/>
    </source>
</evidence>
<keyword evidence="14" id="KW-1185">Reference proteome</keyword>
<evidence type="ECO:0000313" key="13">
    <source>
        <dbReference type="EMBL" id="MCC2614792.1"/>
    </source>
</evidence>
<comment type="caution">
    <text evidence="13">The sequence shown here is derived from an EMBL/GenBank/DDBJ whole genome shotgun (WGS) entry which is preliminary data.</text>
</comment>
<keyword evidence="10 12" id="KW-1133">Transmembrane helix</keyword>
<dbReference type="InterPro" id="IPR007078">
    <property type="entry name" value="Haem_export_protD_CcmD"/>
</dbReference>
<dbReference type="PANTHER" id="PTHR37531:SF1">
    <property type="entry name" value="HEME EXPORTER PROTEIN D"/>
    <property type="match status" value="1"/>
</dbReference>
<evidence type="ECO:0000256" key="10">
    <source>
        <dbReference type="ARBA" id="ARBA00022989"/>
    </source>
</evidence>
<name>A0ABS8G2I2_9ALTE</name>
<keyword evidence="6 12" id="KW-1003">Cell membrane</keyword>
<dbReference type="EMBL" id="JAJEWP010000001">
    <property type="protein sequence ID" value="MCC2614792.1"/>
    <property type="molecule type" value="Genomic_DNA"/>
</dbReference>
<evidence type="ECO:0000256" key="12">
    <source>
        <dbReference type="RuleBase" id="RU363101"/>
    </source>
</evidence>
<dbReference type="RefSeq" id="WP_229156710.1">
    <property type="nucleotide sequence ID" value="NZ_JAJEWP010000001.1"/>
</dbReference>
<evidence type="ECO:0000256" key="4">
    <source>
        <dbReference type="ARBA" id="ARBA00016461"/>
    </source>
</evidence>
<dbReference type="PANTHER" id="PTHR37531">
    <property type="entry name" value="HEME EXPORTER PROTEIN D"/>
    <property type="match status" value="1"/>
</dbReference>
<reference evidence="13 14" key="1">
    <citation type="submission" date="2021-10" db="EMBL/GenBank/DDBJ databases">
        <title>Draft genome of Aestuariibacter halophilus JC2043.</title>
        <authorList>
            <person name="Emsley S.A."/>
            <person name="Pfannmuller K.M."/>
            <person name="Ushijima B."/>
            <person name="Saw J.H."/>
            <person name="Videau P."/>
        </authorList>
    </citation>
    <scope>NUCLEOTIDE SEQUENCE [LARGE SCALE GENOMIC DNA]</scope>
    <source>
        <strain evidence="13 14">JC2043</strain>
    </source>
</reference>
<dbReference type="InterPro" id="IPR052075">
    <property type="entry name" value="Heme_exporter_D"/>
</dbReference>
<evidence type="ECO:0000256" key="8">
    <source>
        <dbReference type="ARBA" id="ARBA00022692"/>
    </source>
</evidence>
<keyword evidence="7 12" id="KW-0997">Cell inner membrane</keyword>
<comment type="subcellular location">
    <subcellularLocation>
        <location evidence="2 12">Cell inner membrane</location>
        <topology evidence="2 12">Single-pass membrane protein</topology>
    </subcellularLocation>
</comment>
<sequence>MQFDSWQAFVDMGGYGFFVWLSFGVTALAMLGSIVESRVARRRLIKALHEEVKRQERIAAAKGVKRGLDAQEVRG</sequence>
<proteinExistence type="inferred from homology"/>
<dbReference type="Proteomes" id="UP001520878">
    <property type="component" value="Unassembled WGS sequence"/>
</dbReference>
<evidence type="ECO:0000313" key="14">
    <source>
        <dbReference type="Proteomes" id="UP001520878"/>
    </source>
</evidence>
<evidence type="ECO:0000256" key="1">
    <source>
        <dbReference type="ARBA" id="ARBA00002442"/>
    </source>
</evidence>
<comment type="function">
    <text evidence="1 12">Required for the export of heme to the periplasm for the biogenesis of c-type cytochromes.</text>
</comment>
<keyword evidence="9 12" id="KW-0201">Cytochrome c-type biogenesis</keyword>
<accession>A0ABS8G2I2</accession>
<evidence type="ECO:0000256" key="7">
    <source>
        <dbReference type="ARBA" id="ARBA00022519"/>
    </source>
</evidence>
<evidence type="ECO:0000256" key="11">
    <source>
        <dbReference type="ARBA" id="ARBA00023136"/>
    </source>
</evidence>
<evidence type="ECO:0000256" key="9">
    <source>
        <dbReference type="ARBA" id="ARBA00022748"/>
    </source>
</evidence>
<keyword evidence="8 12" id="KW-0812">Transmembrane</keyword>
<organism evidence="13 14">
    <name type="scientific">Fluctibacter halophilus</name>
    <dbReference type="NCBI Taxonomy" id="226011"/>
    <lineage>
        <taxon>Bacteria</taxon>
        <taxon>Pseudomonadati</taxon>
        <taxon>Pseudomonadota</taxon>
        <taxon>Gammaproteobacteria</taxon>
        <taxon>Alteromonadales</taxon>
        <taxon>Alteromonadaceae</taxon>
        <taxon>Fluctibacter</taxon>
    </lineage>
</organism>
<protein>
    <recommendedName>
        <fullName evidence="4 12">Heme exporter protein D</fullName>
    </recommendedName>
</protein>
<dbReference type="Pfam" id="PF04995">
    <property type="entry name" value="CcmD"/>
    <property type="match status" value="1"/>
</dbReference>
<keyword evidence="11 12" id="KW-0472">Membrane</keyword>
<evidence type="ECO:0000256" key="5">
    <source>
        <dbReference type="ARBA" id="ARBA00022448"/>
    </source>
</evidence>
<comment type="similarity">
    <text evidence="3 12">Belongs to the CcmD/CycX/HelD family.</text>
</comment>
<evidence type="ECO:0000256" key="6">
    <source>
        <dbReference type="ARBA" id="ARBA00022475"/>
    </source>
</evidence>
<keyword evidence="5 12" id="KW-0813">Transport</keyword>
<evidence type="ECO:0000256" key="2">
    <source>
        <dbReference type="ARBA" id="ARBA00004377"/>
    </source>
</evidence>
<gene>
    <name evidence="13" type="primary">ccmD</name>
    <name evidence="13" type="ORF">LJ739_00890</name>
</gene>
<dbReference type="NCBIfam" id="TIGR03141">
    <property type="entry name" value="cytochro_ccmD"/>
    <property type="match status" value="1"/>
</dbReference>